<evidence type="ECO:0008006" key="4">
    <source>
        <dbReference type="Google" id="ProtNLM"/>
    </source>
</evidence>
<reference evidence="2 3" key="1">
    <citation type="submission" date="2006-06" db="EMBL/GenBank/DDBJ databases">
        <authorList>
            <person name="Moran M.A."/>
            <person name="Ferriera S."/>
            <person name="Johnson J."/>
            <person name="Kravitz S."/>
            <person name="Beeson K."/>
            <person name="Sutton G."/>
            <person name="Rogers Y.-H."/>
            <person name="Friedman R."/>
            <person name="Frazier M."/>
            <person name="Venter J.C."/>
        </authorList>
    </citation>
    <scope>NUCLEOTIDE SEQUENCE [LARGE SCALE GENOMIC DNA]</scope>
    <source>
        <strain evidence="2 3">E-37</strain>
    </source>
</reference>
<evidence type="ECO:0000313" key="2">
    <source>
        <dbReference type="EMBL" id="EBA10142.1"/>
    </source>
</evidence>
<dbReference type="OrthoDB" id="9806326at2"/>
<dbReference type="PANTHER" id="PTHR40590">
    <property type="entry name" value="CYTOPLASMIC PROTEIN-RELATED"/>
    <property type="match status" value="1"/>
</dbReference>
<dbReference type="PANTHER" id="PTHR40590:SF1">
    <property type="entry name" value="CYTOPLASMIC PROTEIN"/>
    <property type="match status" value="1"/>
</dbReference>
<dbReference type="AlphaFoldDB" id="A3JXA6"/>
<dbReference type="EMBL" id="AAYA01000001">
    <property type="protein sequence ID" value="EBA10142.1"/>
    <property type="molecule type" value="Genomic_DNA"/>
</dbReference>
<dbReference type="eggNOG" id="COG3735">
    <property type="taxonomic scope" value="Bacteria"/>
</dbReference>
<evidence type="ECO:0000313" key="3">
    <source>
        <dbReference type="Proteomes" id="UP000005713"/>
    </source>
</evidence>
<keyword evidence="1" id="KW-0732">Signal</keyword>
<feature type="signal peptide" evidence="1">
    <location>
        <begin position="1"/>
        <end position="25"/>
    </location>
</feature>
<comment type="caution">
    <text evidence="2">The sequence shown here is derived from an EMBL/GenBank/DDBJ whole genome shotgun (WGS) entry which is preliminary data.</text>
</comment>
<dbReference type="Pfam" id="PF01963">
    <property type="entry name" value="TraB_PrgY_gumN"/>
    <property type="match status" value="1"/>
</dbReference>
<keyword evidence="3" id="KW-1185">Reference proteome</keyword>
<dbReference type="RefSeq" id="WP_005854724.1">
    <property type="nucleotide sequence ID" value="NZ_AAYA01000001.1"/>
</dbReference>
<protein>
    <recommendedName>
        <fullName evidence="4">GumN family protein</fullName>
    </recommendedName>
</protein>
<dbReference type="InterPro" id="IPR047111">
    <property type="entry name" value="YbaP-like"/>
</dbReference>
<dbReference type="CDD" id="cd14789">
    <property type="entry name" value="Tiki"/>
    <property type="match status" value="1"/>
</dbReference>
<feature type="chain" id="PRO_5002654680" description="GumN family protein" evidence="1">
    <location>
        <begin position="26"/>
        <end position="335"/>
    </location>
</feature>
<sequence>MSLMKTARHVLLGLAITTLPVLAHARCAGDDLRPTLLPDEKAEVDARLAETPYTSGNHWIARRGDEIVHLVGTIHLSDPRLDGPTERLSPLLDDAAVLLLEMAGPDRKTMEASIASDPAMFMLSDGSLPDLLSEDEWQQLSSAMAARDMPAFIGARMQPWYVSMLLSVPACMKDLLEQNDGLDVRLEAIAEEKRVPTLSLEPWDTGLALFAAVPMAAQLSMIRSALAPPEVNEDLFETIITTYFEEAHAESQLVLEVLSPRLTPMQEEEADVVFDTVNSAMIDARNRAWIPVILDTLESTEGPVVAAFGAAHLSGEEGVLNLLAEEGFELERAPF</sequence>
<gene>
    <name evidence="2" type="ORF">SSE37_19092</name>
</gene>
<evidence type="ECO:0000256" key="1">
    <source>
        <dbReference type="SAM" id="SignalP"/>
    </source>
</evidence>
<name>A3JXA6_SAGS3</name>
<dbReference type="InterPro" id="IPR002816">
    <property type="entry name" value="TraB/PrgY/GumN_fam"/>
</dbReference>
<dbReference type="Proteomes" id="UP000005713">
    <property type="component" value="Unassembled WGS sequence"/>
</dbReference>
<organism evidence="2 3">
    <name type="scientific">Sagittula stellata (strain ATCC 700073 / DSM 11524 / E-37)</name>
    <dbReference type="NCBI Taxonomy" id="388399"/>
    <lineage>
        <taxon>Bacteria</taxon>
        <taxon>Pseudomonadati</taxon>
        <taxon>Pseudomonadota</taxon>
        <taxon>Alphaproteobacteria</taxon>
        <taxon>Rhodobacterales</taxon>
        <taxon>Roseobacteraceae</taxon>
        <taxon>Sagittula</taxon>
    </lineage>
</organism>
<accession>A3JXA6</accession>
<proteinExistence type="predicted"/>